<evidence type="ECO:0000256" key="1">
    <source>
        <dbReference type="SAM" id="SignalP"/>
    </source>
</evidence>
<dbReference type="RefSeq" id="WP_085634813.1">
    <property type="nucleotide sequence ID" value="NZ_JFKC01000001.1"/>
</dbReference>
<name>A0A1X4NQJ6_9RHOB</name>
<keyword evidence="1" id="KW-0732">Signal</keyword>
<dbReference type="PROSITE" id="PS51257">
    <property type="entry name" value="PROKAR_LIPOPROTEIN"/>
    <property type="match status" value="1"/>
</dbReference>
<protein>
    <recommendedName>
        <fullName evidence="4">Lipoprotein</fullName>
    </recommendedName>
</protein>
<dbReference type="OrthoDB" id="7659063at2"/>
<sequence>MTKGKAFFAVPLVLLGLAACEPVPSGGSSGAGLVTVPESVVEIAAPYQDLTTARIKAEDGCYWYTHRGPVETTELPLRTSSGNPICTRPNG</sequence>
<dbReference type="EMBL" id="JFKC01000001">
    <property type="protein sequence ID" value="OSQ53156.1"/>
    <property type="molecule type" value="Genomic_DNA"/>
</dbReference>
<accession>A0A1X4NQJ6</accession>
<organism evidence="2 3">
    <name type="scientific">Marivita geojedonensis</name>
    <dbReference type="NCBI Taxonomy" id="1123756"/>
    <lineage>
        <taxon>Bacteria</taxon>
        <taxon>Pseudomonadati</taxon>
        <taxon>Pseudomonadota</taxon>
        <taxon>Alphaproteobacteria</taxon>
        <taxon>Rhodobacterales</taxon>
        <taxon>Roseobacteraceae</taxon>
        <taxon>Marivita</taxon>
    </lineage>
</organism>
<dbReference type="STRING" id="1123756.MGEO_00910"/>
<evidence type="ECO:0000313" key="2">
    <source>
        <dbReference type="EMBL" id="OSQ53156.1"/>
    </source>
</evidence>
<reference evidence="2 3" key="1">
    <citation type="submission" date="2014-03" db="EMBL/GenBank/DDBJ databases">
        <title>The draft genome sequence of Marivita geojedonensis KCTC 23882.</title>
        <authorList>
            <person name="Lai Q."/>
            <person name="Shao Z."/>
        </authorList>
    </citation>
    <scope>NUCLEOTIDE SEQUENCE [LARGE SCALE GENOMIC DNA]</scope>
    <source>
        <strain evidence="2 3">DPG-138</strain>
    </source>
</reference>
<gene>
    <name evidence="2" type="ORF">MGEO_00910</name>
</gene>
<keyword evidence="3" id="KW-1185">Reference proteome</keyword>
<comment type="caution">
    <text evidence="2">The sequence shown here is derived from an EMBL/GenBank/DDBJ whole genome shotgun (WGS) entry which is preliminary data.</text>
</comment>
<evidence type="ECO:0008006" key="4">
    <source>
        <dbReference type="Google" id="ProtNLM"/>
    </source>
</evidence>
<dbReference type="Proteomes" id="UP000193926">
    <property type="component" value="Unassembled WGS sequence"/>
</dbReference>
<dbReference type="AlphaFoldDB" id="A0A1X4NQJ6"/>
<feature type="signal peptide" evidence="1">
    <location>
        <begin position="1"/>
        <end position="18"/>
    </location>
</feature>
<proteinExistence type="predicted"/>
<feature type="chain" id="PRO_5012665470" description="Lipoprotein" evidence="1">
    <location>
        <begin position="19"/>
        <end position="91"/>
    </location>
</feature>
<evidence type="ECO:0000313" key="3">
    <source>
        <dbReference type="Proteomes" id="UP000193926"/>
    </source>
</evidence>